<keyword evidence="3" id="KW-1185">Reference proteome</keyword>
<feature type="domain" description="AB hydrolase-1" evidence="1">
    <location>
        <begin position="33"/>
        <end position="286"/>
    </location>
</feature>
<organism evidence="2 3">
    <name type="scientific">Roseibium porphyridii</name>
    <dbReference type="NCBI Taxonomy" id="2866279"/>
    <lineage>
        <taxon>Bacteria</taxon>
        <taxon>Pseudomonadati</taxon>
        <taxon>Pseudomonadota</taxon>
        <taxon>Alphaproteobacteria</taxon>
        <taxon>Hyphomicrobiales</taxon>
        <taxon>Stappiaceae</taxon>
        <taxon>Roseibium</taxon>
    </lineage>
</organism>
<evidence type="ECO:0000313" key="3">
    <source>
        <dbReference type="Proteomes" id="UP001209803"/>
    </source>
</evidence>
<dbReference type="InterPro" id="IPR050266">
    <property type="entry name" value="AB_hydrolase_sf"/>
</dbReference>
<dbReference type="Proteomes" id="UP001209803">
    <property type="component" value="Chromosome"/>
</dbReference>
<protein>
    <submittedName>
        <fullName evidence="2">Alpha/beta hydrolase</fullName>
    </submittedName>
</protein>
<dbReference type="RefSeq" id="WP_265680727.1">
    <property type="nucleotide sequence ID" value="NZ_CP120863.1"/>
</dbReference>
<dbReference type="PRINTS" id="PR00412">
    <property type="entry name" value="EPOXHYDRLASE"/>
</dbReference>
<sequence length="301" mass="33830">MANEFPDLFPGFKSETVETEEAQLFCRVGGSGPPLVLLHGYPQSHTCWHKVAPLLAERFTLVLPDLPGYGSSSIPALSQDHHAYSKRTMANSIVELMRLLGFDKFHLAGHDRGGRVAYRLALDHPHAVSRVAVLDILPTFDYWEKLDRQFGLKVYHWMFLAQPAPFPEKLIAASPVRFLEHTLASWTGNKSLDCFSEEALDDNRAWFRDPDRISATCEDYRAGATIDFEHDSLDHQAGNQILIPLLALWGEKGIATSVESPLDVWRSWCPHAEGQPVPGGHFLPEEAWQETADALRKFFAD</sequence>
<dbReference type="PANTHER" id="PTHR43798:SF33">
    <property type="entry name" value="HYDROLASE, PUTATIVE (AFU_ORTHOLOGUE AFUA_2G14860)-RELATED"/>
    <property type="match status" value="1"/>
</dbReference>
<dbReference type="InterPro" id="IPR000639">
    <property type="entry name" value="Epox_hydrolase-like"/>
</dbReference>
<evidence type="ECO:0000313" key="2">
    <source>
        <dbReference type="EMBL" id="WFE88973.1"/>
    </source>
</evidence>
<accession>A0ABY8F0I9</accession>
<dbReference type="Gene3D" id="3.40.50.1820">
    <property type="entry name" value="alpha/beta hydrolase"/>
    <property type="match status" value="1"/>
</dbReference>
<dbReference type="GO" id="GO:0016787">
    <property type="term" value="F:hydrolase activity"/>
    <property type="evidence" value="ECO:0007669"/>
    <property type="project" value="UniProtKB-KW"/>
</dbReference>
<dbReference type="InterPro" id="IPR000073">
    <property type="entry name" value="AB_hydrolase_1"/>
</dbReference>
<proteinExistence type="predicted"/>
<dbReference type="EMBL" id="CP120863">
    <property type="protein sequence ID" value="WFE88973.1"/>
    <property type="molecule type" value="Genomic_DNA"/>
</dbReference>
<evidence type="ECO:0000259" key="1">
    <source>
        <dbReference type="Pfam" id="PF00561"/>
    </source>
</evidence>
<dbReference type="SUPFAM" id="SSF53474">
    <property type="entry name" value="alpha/beta-Hydrolases"/>
    <property type="match status" value="1"/>
</dbReference>
<reference evidence="2 3" key="1">
    <citation type="submission" date="2023-03" db="EMBL/GenBank/DDBJ databases">
        <title>Roseibium porphyridii sp. nov. and Roseibium rhodosorbium sp. nov. isolated from marine algae, Porphyridium cruentum and Rhodosorus marinus, respectively.</title>
        <authorList>
            <person name="Lee M.W."/>
            <person name="Choi B.J."/>
            <person name="Lee J.K."/>
            <person name="Choi D.G."/>
            <person name="Baek J.H."/>
            <person name="Bayburt H."/>
            <person name="Kim J.M."/>
            <person name="Han D.M."/>
            <person name="Kim K.H."/>
            <person name="Jeon C.O."/>
        </authorList>
    </citation>
    <scope>NUCLEOTIDE SEQUENCE [LARGE SCALE GENOMIC DNA]</scope>
    <source>
        <strain evidence="2 3">KMA01</strain>
    </source>
</reference>
<dbReference type="PRINTS" id="PR00111">
    <property type="entry name" value="ABHYDROLASE"/>
</dbReference>
<dbReference type="Pfam" id="PF00561">
    <property type="entry name" value="Abhydrolase_1"/>
    <property type="match status" value="1"/>
</dbReference>
<keyword evidence="2" id="KW-0378">Hydrolase</keyword>
<name>A0ABY8F0I9_9HYPH</name>
<gene>
    <name evidence="2" type="ORF">K1718_22870</name>
</gene>
<dbReference type="PANTHER" id="PTHR43798">
    <property type="entry name" value="MONOACYLGLYCEROL LIPASE"/>
    <property type="match status" value="1"/>
</dbReference>
<dbReference type="InterPro" id="IPR029058">
    <property type="entry name" value="AB_hydrolase_fold"/>
</dbReference>